<dbReference type="AlphaFoldDB" id="A0A2A9NCG7"/>
<dbReference type="GO" id="GO:0033314">
    <property type="term" value="P:mitotic DNA replication checkpoint signaling"/>
    <property type="evidence" value="ECO:0007669"/>
    <property type="project" value="TreeGrafter"/>
</dbReference>
<dbReference type="InterPro" id="IPR003593">
    <property type="entry name" value="AAA+_ATPase"/>
</dbReference>
<feature type="compositionally biased region" description="Basic residues" evidence="11">
    <location>
        <begin position="412"/>
        <end position="422"/>
    </location>
</feature>
<evidence type="ECO:0000256" key="5">
    <source>
        <dbReference type="ARBA" id="ARBA00022741"/>
    </source>
</evidence>
<dbReference type="InterPro" id="IPR050311">
    <property type="entry name" value="ORC1/CDC6"/>
</dbReference>
<evidence type="ECO:0000256" key="11">
    <source>
        <dbReference type="SAM" id="MobiDB-lite"/>
    </source>
</evidence>
<evidence type="ECO:0000256" key="4">
    <source>
        <dbReference type="ARBA" id="ARBA00022723"/>
    </source>
</evidence>
<organism evidence="13 14">
    <name type="scientific">Amanita thiersii Skay4041</name>
    <dbReference type="NCBI Taxonomy" id="703135"/>
    <lineage>
        <taxon>Eukaryota</taxon>
        <taxon>Fungi</taxon>
        <taxon>Dikarya</taxon>
        <taxon>Basidiomycota</taxon>
        <taxon>Agaricomycotina</taxon>
        <taxon>Agaricomycetes</taxon>
        <taxon>Agaricomycetidae</taxon>
        <taxon>Agaricales</taxon>
        <taxon>Pluteineae</taxon>
        <taxon>Amanitaceae</taxon>
        <taxon>Amanita</taxon>
    </lineage>
</organism>
<evidence type="ECO:0000313" key="13">
    <source>
        <dbReference type="EMBL" id="PFH48309.1"/>
    </source>
</evidence>
<dbReference type="PROSITE" id="PS51038">
    <property type="entry name" value="BAH"/>
    <property type="match status" value="1"/>
</dbReference>
<dbReference type="SMART" id="SM00382">
    <property type="entry name" value="AAA"/>
    <property type="match status" value="1"/>
</dbReference>
<dbReference type="GO" id="GO:0046872">
    <property type="term" value="F:metal ion binding"/>
    <property type="evidence" value="ECO:0007669"/>
    <property type="project" value="UniProtKB-KW"/>
</dbReference>
<gene>
    <name evidence="13" type="ORF">AMATHDRAFT_150197</name>
</gene>
<dbReference type="PANTHER" id="PTHR10763:SF23">
    <property type="entry name" value="ORIGIN RECOGNITION COMPLEX SUBUNIT 1"/>
    <property type="match status" value="1"/>
</dbReference>
<evidence type="ECO:0000259" key="12">
    <source>
        <dbReference type="PROSITE" id="PS51038"/>
    </source>
</evidence>
<keyword evidence="9 10" id="KW-0539">Nucleus</keyword>
<comment type="function">
    <text evidence="10">Component of the origin recognition complex (ORC) that binds origins of replication. DNA-binding is ATP-dependent, however specific DNA sequences that define origins of replication have not been identified so far. ORC is required to assemble the pre-replication complex necessary to initiate DNA replication.</text>
</comment>
<dbReference type="FunFam" id="3.40.50.300:FF:000199">
    <property type="entry name" value="Origin recognition complex subunit 1"/>
    <property type="match status" value="1"/>
</dbReference>
<dbReference type="GO" id="GO:0006270">
    <property type="term" value="P:DNA replication initiation"/>
    <property type="evidence" value="ECO:0007669"/>
    <property type="project" value="TreeGrafter"/>
</dbReference>
<feature type="compositionally biased region" description="Basic and acidic residues" evidence="11">
    <location>
        <begin position="348"/>
        <end position="357"/>
    </location>
</feature>
<keyword evidence="6 10" id="KW-0067">ATP-binding</keyword>
<evidence type="ECO:0000256" key="9">
    <source>
        <dbReference type="ARBA" id="ARBA00023242"/>
    </source>
</evidence>
<dbReference type="OrthoDB" id="1926878at2759"/>
<dbReference type="EMBL" id="KZ302068">
    <property type="protein sequence ID" value="PFH48309.1"/>
    <property type="molecule type" value="Genomic_DNA"/>
</dbReference>
<comment type="subcellular location">
    <subcellularLocation>
        <location evidence="1 10">Nucleus</location>
    </subcellularLocation>
</comment>
<dbReference type="InterPro" id="IPR027417">
    <property type="entry name" value="P-loop_NTPase"/>
</dbReference>
<comment type="similarity">
    <text evidence="2 10">Belongs to the ORC1 family.</text>
</comment>
<dbReference type="GO" id="GO:0016887">
    <property type="term" value="F:ATP hydrolysis activity"/>
    <property type="evidence" value="ECO:0007669"/>
    <property type="project" value="InterPro"/>
</dbReference>
<feature type="compositionally biased region" description="Low complexity" evidence="11">
    <location>
        <begin position="223"/>
        <end position="240"/>
    </location>
</feature>
<accession>A0A2A9NCG7</accession>
<feature type="region of interest" description="Disordered" evidence="11">
    <location>
        <begin position="1"/>
        <end position="24"/>
    </location>
</feature>
<evidence type="ECO:0000256" key="7">
    <source>
        <dbReference type="ARBA" id="ARBA00022842"/>
    </source>
</evidence>
<keyword evidence="5 10" id="KW-0547">Nucleotide-binding</keyword>
<dbReference type="STRING" id="703135.A0A2A9NCG7"/>
<dbReference type="InterPro" id="IPR043151">
    <property type="entry name" value="BAH_sf"/>
</dbReference>
<feature type="compositionally biased region" description="Basic and acidic residues" evidence="11">
    <location>
        <begin position="241"/>
        <end position="262"/>
    </location>
</feature>
<keyword evidence="14" id="KW-1185">Reference proteome</keyword>
<keyword evidence="7" id="KW-0460">Magnesium</keyword>
<dbReference type="Gene3D" id="3.40.50.300">
    <property type="entry name" value="P-loop containing nucleotide triphosphate hydrolases"/>
    <property type="match status" value="1"/>
</dbReference>
<feature type="region of interest" description="Disordered" evidence="11">
    <location>
        <begin position="304"/>
        <end position="466"/>
    </location>
</feature>
<dbReference type="PANTHER" id="PTHR10763">
    <property type="entry name" value="CELL DIVISION CONTROL PROTEIN 6-RELATED"/>
    <property type="match status" value="1"/>
</dbReference>
<evidence type="ECO:0000256" key="2">
    <source>
        <dbReference type="ARBA" id="ARBA00008398"/>
    </source>
</evidence>
<dbReference type="GO" id="GO:0005664">
    <property type="term" value="C:nuclear origin of replication recognition complex"/>
    <property type="evidence" value="ECO:0007669"/>
    <property type="project" value="TreeGrafter"/>
</dbReference>
<feature type="compositionally biased region" description="Polar residues" evidence="11">
    <location>
        <begin position="335"/>
        <end position="345"/>
    </location>
</feature>
<evidence type="ECO:0000256" key="1">
    <source>
        <dbReference type="ARBA" id="ARBA00004123"/>
    </source>
</evidence>
<dbReference type="Proteomes" id="UP000242287">
    <property type="component" value="Unassembled WGS sequence"/>
</dbReference>
<evidence type="ECO:0000256" key="8">
    <source>
        <dbReference type="ARBA" id="ARBA00023125"/>
    </source>
</evidence>
<protein>
    <recommendedName>
        <fullName evidence="10">Origin recognition complex subunit 1</fullName>
    </recommendedName>
</protein>
<dbReference type="GO" id="GO:0003688">
    <property type="term" value="F:DNA replication origin binding"/>
    <property type="evidence" value="ECO:0007669"/>
    <property type="project" value="TreeGrafter"/>
</dbReference>
<evidence type="ECO:0000256" key="10">
    <source>
        <dbReference type="RuleBase" id="RU365058"/>
    </source>
</evidence>
<evidence type="ECO:0000313" key="14">
    <source>
        <dbReference type="Proteomes" id="UP000242287"/>
    </source>
</evidence>
<keyword evidence="8 10" id="KW-0238">DNA-binding</keyword>
<dbReference type="InterPro" id="IPR054425">
    <property type="entry name" value="Cdc6_ORC1-like_ATPase_lid"/>
</dbReference>
<evidence type="ECO:0000256" key="3">
    <source>
        <dbReference type="ARBA" id="ARBA00022705"/>
    </source>
</evidence>
<feature type="region of interest" description="Disordered" evidence="11">
    <location>
        <begin position="210"/>
        <end position="267"/>
    </location>
</feature>
<dbReference type="SUPFAM" id="SSF52540">
    <property type="entry name" value="P-loop containing nucleoside triphosphate hydrolases"/>
    <property type="match status" value="1"/>
</dbReference>
<reference evidence="13 14" key="1">
    <citation type="submission" date="2014-02" db="EMBL/GenBank/DDBJ databases">
        <title>Transposable element dynamics among asymbiotic and ectomycorrhizal Amanita fungi.</title>
        <authorList>
            <consortium name="DOE Joint Genome Institute"/>
            <person name="Hess J."/>
            <person name="Skrede I."/>
            <person name="Wolfe B."/>
            <person name="LaButti K."/>
            <person name="Ohm R.A."/>
            <person name="Grigoriev I.V."/>
            <person name="Pringle A."/>
        </authorList>
    </citation>
    <scope>NUCLEOTIDE SEQUENCE [LARGE SCALE GENOMIC DNA]</scope>
    <source>
        <strain evidence="13 14">SKay4041</strain>
    </source>
</reference>
<dbReference type="Gene3D" id="2.30.30.490">
    <property type="match status" value="1"/>
</dbReference>
<dbReference type="Pfam" id="PF00004">
    <property type="entry name" value="AAA"/>
    <property type="match status" value="1"/>
</dbReference>
<keyword evidence="3 10" id="KW-0235">DNA replication</keyword>
<feature type="compositionally biased region" description="Acidic residues" evidence="11">
    <location>
        <begin position="378"/>
        <end position="395"/>
    </location>
</feature>
<dbReference type="Pfam" id="PF22606">
    <property type="entry name" value="Cdc6-ORC-like_ATPase_lid"/>
    <property type="match status" value="1"/>
</dbReference>
<feature type="domain" description="BAH" evidence="12">
    <location>
        <begin position="112"/>
        <end position="292"/>
    </location>
</feature>
<dbReference type="CDD" id="cd00009">
    <property type="entry name" value="AAA"/>
    <property type="match status" value="1"/>
</dbReference>
<feature type="compositionally biased region" description="Basic residues" evidence="11">
    <location>
        <begin position="430"/>
        <end position="445"/>
    </location>
</feature>
<sequence>MTIIAQTPTRRSKRFQPLATPSKETRESLDCEWTGEPIHSRSTILAYDILAEERDAYDENTNNDNDKEEHKTFFYGGFQSRYKKPRVFRSVRSGDGKDVNIGRKEVAVGSVQTFRVGDIVLVETDTLSRFRRPPSVAVIVSMWEVRTQGGVVYDQGNGNGMRIRVHWFLRPSELAGIRAKREHAENEIFYSLNSTETLVPEVILSHCKVTSIPPPPPPKVVKNKPVPSSPSKRQQQQQQQHHAEQQYVHDKASSTEPLKAEEGNQNGGKDVLERFFCRTAINSMRGLFYELDWDSHYNKALRSTTTATTSPSEVPATTEDTNWGLGTQWEVVPHTGTSKQRTMLQRQPGHEKDRASESAEEGGGTGDEYHASDVGADSGDDELLLGTAAEDELQEGESTTSDKDKPDPQTPSRKRRRRRRQSTKTVSTPRKARKTLVHPTPHSRRVLNSQGAGPGAPSRGRGKNFRMPAQPLTYTAYDLSHLPQDPWLRAMHVLHVGSRPDALPCRDEEFQRILGCVGELLEEGSAGCVYISGVPGTGKTATIHAVVRALKQMAENNEINPFTYVEINGLKIPEPSAAYSLLWEGVSGHDIAKDGHLRVSPKESLKALTRHFNGGGGKGRGPGGHACVVLMDELDQLVTSKQDVVYNFFNWPTLVDSKLVVIAVANTMDLPERVMTGRVRSRLGMIRINFQPYTTQQLEHIVSSRLASAKEGLEGVDGNAKDVIAADGIKFAAMKVSSISGDARRVLDICRRTVELVRAHKKTARTADVKEVIQAMQNSPTAAYIRDCSFHERLMLASMIKCMKREGVEEIKWEEIQHQHLIYTNVLPSESDHHSSSSSRKPTPAELRMVLDSLVATRALLIEDGAGIERKAEGERRVLLNLEQNEVERVLSEQGGVWKNVLS</sequence>
<name>A0A2A9NCG7_9AGAR</name>
<dbReference type="Pfam" id="PF01426">
    <property type="entry name" value="BAH"/>
    <property type="match status" value="1"/>
</dbReference>
<feature type="compositionally biased region" description="Low complexity" evidence="11">
    <location>
        <begin position="449"/>
        <end position="459"/>
    </location>
</feature>
<dbReference type="InterPro" id="IPR003959">
    <property type="entry name" value="ATPase_AAA_core"/>
</dbReference>
<dbReference type="GO" id="GO:0003682">
    <property type="term" value="F:chromatin binding"/>
    <property type="evidence" value="ECO:0007669"/>
    <property type="project" value="InterPro"/>
</dbReference>
<evidence type="ECO:0000256" key="6">
    <source>
        <dbReference type="ARBA" id="ARBA00022840"/>
    </source>
</evidence>
<dbReference type="InterPro" id="IPR001025">
    <property type="entry name" value="BAH_dom"/>
</dbReference>
<proteinExistence type="inferred from homology"/>
<keyword evidence="4" id="KW-0479">Metal-binding</keyword>
<dbReference type="GO" id="GO:0005524">
    <property type="term" value="F:ATP binding"/>
    <property type="evidence" value="ECO:0007669"/>
    <property type="project" value="UniProtKB-KW"/>
</dbReference>
<comment type="subunit">
    <text evidence="10">ORC is composed of six subunits.</text>
</comment>